<gene>
    <name evidence="1" type="ORF">S03H2_05297</name>
</gene>
<dbReference type="EMBL" id="BARU01002195">
    <property type="protein sequence ID" value="GAH25164.1"/>
    <property type="molecule type" value="Genomic_DNA"/>
</dbReference>
<comment type="caution">
    <text evidence="1">The sequence shown here is derived from an EMBL/GenBank/DDBJ whole genome shotgun (WGS) entry which is preliminary data.</text>
</comment>
<organism evidence="1">
    <name type="scientific">marine sediment metagenome</name>
    <dbReference type="NCBI Taxonomy" id="412755"/>
    <lineage>
        <taxon>unclassified sequences</taxon>
        <taxon>metagenomes</taxon>
        <taxon>ecological metagenomes</taxon>
    </lineage>
</organism>
<dbReference type="AlphaFoldDB" id="X1F700"/>
<reference evidence="1" key="1">
    <citation type="journal article" date="2014" name="Front. Microbiol.">
        <title>High frequency of phylogenetically diverse reductive dehalogenase-homologous genes in deep subseafloor sedimentary metagenomes.</title>
        <authorList>
            <person name="Kawai M."/>
            <person name="Futagami T."/>
            <person name="Toyoda A."/>
            <person name="Takaki Y."/>
            <person name="Nishi S."/>
            <person name="Hori S."/>
            <person name="Arai W."/>
            <person name="Tsubouchi T."/>
            <person name="Morono Y."/>
            <person name="Uchiyama I."/>
            <person name="Ito T."/>
            <person name="Fujiyama A."/>
            <person name="Inagaki F."/>
            <person name="Takami H."/>
        </authorList>
    </citation>
    <scope>NUCLEOTIDE SEQUENCE</scope>
    <source>
        <strain evidence="1">Expedition CK06-06</strain>
    </source>
</reference>
<proteinExistence type="predicted"/>
<sequence length="88" mass="10170">MLSISRQSIHNYVETTKYFGLEGLINNYNPSIRKDRSKQRKINIDNIQAGNTTKKLAEIRKEKKEEAENANLHLNFAFEEEGSAVEED</sequence>
<evidence type="ECO:0000313" key="1">
    <source>
        <dbReference type="EMBL" id="GAH25164.1"/>
    </source>
</evidence>
<protein>
    <submittedName>
        <fullName evidence="1">Uncharacterized protein</fullName>
    </submittedName>
</protein>
<name>X1F700_9ZZZZ</name>
<accession>X1F700</accession>